<evidence type="ECO:0000313" key="1">
    <source>
        <dbReference type="EMBL" id="KAF2630925.1"/>
    </source>
</evidence>
<gene>
    <name evidence="1" type="ORF">BU25DRAFT_220305</name>
</gene>
<reference evidence="1" key="1">
    <citation type="journal article" date="2020" name="Stud. Mycol.">
        <title>101 Dothideomycetes genomes: a test case for predicting lifestyles and emergence of pathogens.</title>
        <authorList>
            <person name="Haridas S."/>
            <person name="Albert R."/>
            <person name="Binder M."/>
            <person name="Bloem J."/>
            <person name="Labutti K."/>
            <person name="Salamov A."/>
            <person name="Andreopoulos B."/>
            <person name="Baker S."/>
            <person name="Barry K."/>
            <person name="Bills G."/>
            <person name="Bluhm B."/>
            <person name="Cannon C."/>
            <person name="Castanera R."/>
            <person name="Culley D."/>
            <person name="Daum C."/>
            <person name="Ezra D."/>
            <person name="Gonzalez J."/>
            <person name="Henrissat B."/>
            <person name="Kuo A."/>
            <person name="Liang C."/>
            <person name="Lipzen A."/>
            <person name="Lutzoni F."/>
            <person name="Magnuson J."/>
            <person name="Mondo S."/>
            <person name="Nolan M."/>
            <person name="Ohm R."/>
            <person name="Pangilinan J."/>
            <person name="Park H.-J."/>
            <person name="Ramirez L."/>
            <person name="Alfaro M."/>
            <person name="Sun H."/>
            <person name="Tritt A."/>
            <person name="Yoshinaga Y."/>
            <person name="Zwiers L.-H."/>
            <person name="Turgeon B."/>
            <person name="Goodwin S."/>
            <person name="Spatafora J."/>
            <person name="Crous P."/>
            <person name="Grigoriev I."/>
        </authorList>
    </citation>
    <scope>NUCLEOTIDE SEQUENCE</scope>
    <source>
        <strain evidence="1">CBS 525.71</strain>
    </source>
</reference>
<keyword evidence="2" id="KW-1185">Reference proteome</keyword>
<name>A0ACB6SBF1_9PLEO</name>
<dbReference type="Proteomes" id="UP000799754">
    <property type="component" value="Unassembled WGS sequence"/>
</dbReference>
<proteinExistence type="predicted"/>
<evidence type="ECO:0000313" key="2">
    <source>
        <dbReference type="Proteomes" id="UP000799754"/>
    </source>
</evidence>
<comment type="caution">
    <text evidence="1">The sequence shown here is derived from an EMBL/GenBank/DDBJ whole genome shotgun (WGS) entry which is preliminary data.</text>
</comment>
<organism evidence="1 2">
    <name type="scientific">Macroventuria anomochaeta</name>
    <dbReference type="NCBI Taxonomy" id="301207"/>
    <lineage>
        <taxon>Eukaryota</taxon>
        <taxon>Fungi</taxon>
        <taxon>Dikarya</taxon>
        <taxon>Ascomycota</taxon>
        <taxon>Pezizomycotina</taxon>
        <taxon>Dothideomycetes</taxon>
        <taxon>Pleosporomycetidae</taxon>
        <taxon>Pleosporales</taxon>
        <taxon>Pleosporineae</taxon>
        <taxon>Didymellaceae</taxon>
        <taxon>Macroventuria</taxon>
    </lineage>
</organism>
<accession>A0ACB6SBF1</accession>
<dbReference type="EMBL" id="MU006705">
    <property type="protein sequence ID" value="KAF2630925.1"/>
    <property type="molecule type" value="Genomic_DNA"/>
</dbReference>
<sequence>MYCPGALSDEIRGSNLNSQIWHTPLTHPDVLGFFAQNAYRGAFLKDEFMLVVLHELKLFPQVQKNAICNDSIAGSPVPKFRPSVYEEHGFLLKDDPEDESLPADIHRLFAYENFNRSLLFAREAYDAMLPTLVLAIKLLTMPVALKITCSDLRRSSNTSFRRPFMPIFSTPLCGRSSLTPARGC</sequence>
<protein>
    <submittedName>
        <fullName evidence="1">Uncharacterized protein</fullName>
    </submittedName>
</protein>